<dbReference type="PANTHER" id="PTHR24028:SF287">
    <property type="entry name" value="CADHERIN-RELATED NEURONAL RECEPTOR VARIABLE 1-RELATED"/>
    <property type="match status" value="1"/>
</dbReference>
<evidence type="ECO:0000256" key="3">
    <source>
        <dbReference type="ARBA" id="ARBA00023180"/>
    </source>
</evidence>
<dbReference type="PANTHER" id="PTHR24028">
    <property type="entry name" value="CADHERIN-87A"/>
    <property type="match status" value="1"/>
</dbReference>
<dbReference type="Gene3D" id="2.60.40.60">
    <property type="entry name" value="Cadherins"/>
    <property type="match status" value="1"/>
</dbReference>
<proteinExistence type="predicted"/>
<dbReference type="SUPFAM" id="SSF49313">
    <property type="entry name" value="Cadherin-like"/>
    <property type="match status" value="1"/>
</dbReference>
<dbReference type="GO" id="GO:0005886">
    <property type="term" value="C:plasma membrane"/>
    <property type="evidence" value="ECO:0007669"/>
    <property type="project" value="TreeGrafter"/>
</dbReference>
<organism evidence="6 7">
    <name type="scientific">Nothobranchius furzeri</name>
    <name type="common">Turquoise killifish</name>
    <dbReference type="NCBI Taxonomy" id="105023"/>
    <lineage>
        <taxon>Eukaryota</taxon>
        <taxon>Metazoa</taxon>
        <taxon>Chordata</taxon>
        <taxon>Craniata</taxon>
        <taxon>Vertebrata</taxon>
        <taxon>Euteleostomi</taxon>
        <taxon>Actinopterygii</taxon>
        <taxon>Neopterygii</taxon>
        <taxon>Teleostei</taxon>
        <taxon>Neoteleostei</taxon>
        <taxon>Acanthomorphata</taxon>
        <taxon>Ovalentaria</taxon>
        <taxon>Atherinomorphae</taxon>
        <taxon>Cyprinodontiformes</taxon>
        <taxon>Nothobranchiidae</taxon>
        <taxon>Nothobranchius</taxon>
    </lineage>
</organism>
<feature type="domain" description="Cadherin N-terminal" evidence="5">
    <location>
        <begin position="33"/>
        <end position="93"/>
    </location>
</feature>
<dbReference type="InterPro" id="IPR050174">
    <property type="entry name" value="Protocadherin/Cadherin-CA"/>
</dbReference>
<dbReference type="Proteomes" id="UP000694548">
    <property type="component" value="Unassembled WGS sequence"/>
</dbReference>
<evidence type="ECO:0000313" key="7">
    <source>
        <dbReference type="Proteomes" id="UP000694548"/>
    </source>
</evidence>
<keyword evidence="4" id="KW-0732">Signal</keyword>
<name>A0A8C6MKB7_NOTFU</name>
<evidence type="ECO:0000259" key="5">
    <source>
        <dbReference type="Pfam" id="PF08266"/>
    </source>
</evidence>
<dbReference type="GO" id="GO:0005509">
    <property type="term" value="F:calcium ion binding"/>
    <property type="evidence" value="ECO:0007669"/>
    <property type="project" value="InterPro"/>
</dbReference>
<reference evidence="6" key="1">
    <citation type="submission" date="2025-08" db="UniProtKB">
        <authorList>
            <consortium name="Ensembl"/>
        </authorList>
    </citation>
    <scope>IDENTIFICATION</scope>
</reference>
<dbReference type="InterPro" id="IPR013164">
    <property type="entry name" value="Cadherin_N"/>
</dbReference>
<evidence type="ECO:0000256" key="2">
    <source>
        <dbReference type="ARBA" id="ARBA00023136"/>
    </source>
</evidence>
<reference evidence="6" key="2">
    <citation type="submission" date="2025-09" db="UniProtKB">
        <authorList>
            <consortium name="Ensembl"/>
        </authorList>
    </citation>
    <scope>IDENTIFICATION</scope>
</reference>
<feature type="chain" id="PRO_5034754559" description="Cadherin N-terminal domain-containing protein" evidence="4">
    <location>
        <begin position="33"/>
        <end position="98"/>
    </location>
</feature>
<dbReference type="GO" id="GO:0007155">
    <property type="term" value="P:cell adhesion"/>
    <property type="evidence" value="ECO:0007669"/>
    <property type="project" value="TreeGrafter"/>
</dbReference>
<dbReference type="AlphaFoldDB" id="A0A8C6MKB7"/>
<evidence type="ECO:0000313" key="6">
    <source>
        <dbReference type="Ensembl" id="ENSNFUP00015034297.1"/>
    </source>
</evidence>
<dbReference type="GeneTree" id="ENSGT00940000164173"/>
<evidence type="ECO:0000256" key="4">
    <source>
        <dbReference type="SAM" id="SignalP"/>
    </source>
</evidence>
<keyword evidence="3" id="KW-0325">Glycoprotein</keyword>
<dbReference type="InterPro" id="IPR015919">
    <property type="entry name" value="Cadherin-like_sf"/>
</dbReference>
<comment type="subcellular location">
    <subcellularLocation>
        <location evidence="1">Membrane</location>
    </subcellularLocation>
</comment>
<protein>
    <recommendedName>
        <fullName evidence="5">Cadherin N-terminal domain-containing protein</fullName>
    </recommendedName>
</protein>
<feature type="signal peptide" evidence="4">
    <location>
        <begin position="1"/>
        <end position="32"/>
    </location>
</feature>
<dbReference type="CDD" id="cd11304">
    <property type="entry name" value="Cadherin_repeat"/>
    <property type="match status" value="1"/>
</dbReference>
<sequence length="98" mass="11237">IYFKLEHNCKLGRFSLCVLFVLLRCGWESASAQLSYSISEEAIPGTSVGNVAKDLDINIHDLESRMFQIVGASKRTYFDTGALFVNERIDREECIYWH</sequence>
<evidence type="ECO:0000256" key="1">
    <source>
        <dbReference type="ARBA" id="ARBA00004370"/>
    </source>
</evidence>
<keyword evidence="2" id="KW-0472">Membrane</keyword>
<keyword evidence="7" id="KW-1185">Reference proteome</keyword>
<accession>A0A8C6MKB7</accession>
<dbReference type="Pfam" id="PF08266">
    <property type="entry name" value="Cadherin_2"/>
    <property type="match status" value="1"/>
</dbReference>
<dbReference type="Ensembl" id="ENSNFUT00015035839.1">
    <property type="protein sequence ID" value="ENSNFUP00015034297.1"/>
    <property type="gene ID" value="ENSNFUG00015016725.1"/>
</dbReference>